<evidence type="ECO:0000313" key="7">
    <source>
        <dbReference type="EMBL" id="PXF48403.1"/>
    </source>
</evidence>
<dbReference type="GO" id="GO:0000027">
    <property type="term" value="P:ribosomal large subunit assembly"/>
    <property type="evidence" value="ECO:0007669"/>
    <property type="project" value="InterPro"/>
</dbReference>
<dbReference type="InterPro" id="IPR043141">
    <property type="entry name" value="Ribosomal_uL10-like_sf"/>
</dbReference>
<dbReference type="SUPFAM" id="SSF160369">
    <property type="entry name" value="Ribosomal protein L10-like"/>
    <property type="match status" value="1"/>
</dbReference>
<dbReference type="GO" id="GO:0003723">
    <property type="term" value="F:RNA binding"/>
    <property type="evidence" value="ECO:0007669"/>
    <property type="project" value="TreeGrafter"/>
</dbReference>
<comment type="similarity">
    <text evidence="2 5">Belongs to the universal ribosomal protein uL10 family.</text>
</comment>
<dbReference type="Proteomes" id="UP000247409">
    <property type="component" value="Unassembled WGS sequence"/>
</dbReference>
<dbReference type="InterPro" id="IPR033867">
    <property type="entry name" value="Mrt4"/>
</dbReference>
<accession>A0A2V3J232</accession>
<comment type="caution">
    <text evidence="7">The sequence shown here is derived from an EMBL/GenBank/DDBJ whole genome shotgun (WGS) entry which is preliminary data.</text>
</comment>
<evidence type="ECO:0000256" key="4">
    <source>
        <dbReference type="ARBA" id="ARBA00023242"/>
    </source>
</evidence>
<evidence type="ECO:0000256" key="2">
    <source>
        <dbReference type="ARBA" id="ARBA00008889"/>
    </source>
</evidence>
<keyword evidence="3 5" id="KW-0963">Cytoplasm</keyword>
<dbReference type="InterPro" id="IPR001790">
    <property type="entry name" value="Ribosomal_uL10"/>
</dbReference>
<feature type="domain" description="Large ribosomal subunit protein uL10-like insertion" evidence="6">
    <location>
        <begin position="127"/>
        <end position="197"/>
    </location>
</feature>
<dbReference type="InterPro" id="IPR043164">
    <property type="entry name" value="Ribosomal_uL10-like_insert_sf"/>
</dbReference>
<dbReference type="Pfam" id="PF17777">
    <property type="entry name" value="RL10P_insert"/>
    <property type="match status" value="1"/>
</dbReference>
<evidence type="ECO:0000256" key="5">
    <source>
        <dbReference type="RuleBase" id="RU364039"/>
    </source>
</evidence>
<dbReference type="GO" id="GO:0006364">
    <property type="term" value="P:rRNA processing"/>
    <property type="evidence" value="ECO:0007669"/>
    <property type="project" value="TreeGrafter"/>
</dbReference>
<comment type="subcellular location">
    <subcellularLocation>
        <location evidence="5">Cytoplasm</location>
    </subcellularLocation>
    <subcellularLocation>
        <location evidence="5">Nucleus</location>
        <location evidence="5">Nucleolus</location>
    </subcellularLocation>
</comment>
<dbReference type="Pfam" id="PF00466">
    <property type="entry name" value="Ribosomal_L10"/>
    <property type="match status" value="1"/>
</dbReference>
<dbReference type="AlphaFoldDB" id="A0A2V3J232"/>
<name>A0A2V3J232_9FLOR</name>
<dbReference type="OrthoDB" id="10262308at2759"/>
<dbReference type="STRING" id="448386.A0A2V3J232"/>
<dbReference type="CDD" id="cd05796">
    <property type="entry name" value="Ribosomal_P0_like"/>
    <property type="match status" value="1"/>
</dbReference>
<dbReference type="GO" id="GO:0030687">
    <property type="term" value="C:preribosome, large subunit precursor"/>
    <property type="evidence" value="ECO:0007669"/>
    <property type="project" value="TreeGrafter"/>
</dbReference>
<dbReference type="FunFam" id="3.30.70.1730:FF:000005">
    <property type="entry name" value="Ribosome assembly factor mrt4"/>
    <property type="match status" value="1"/>
</dbReference>
<keyword evidence="4 5" id="KW-0539">Nucleus</keyword>
<dbReference type="InterPro" id="IPR051742">
    <property type="entry name" value="Ribosome_Assembly_uL10"/>
</dbReference>
<organism evidence="7 8">
    <name type="scientific">Gracilariopsis chorda</name>
    <dbReference type="NCBI Taxonomy" id="448386"/>
    <lineage>
        <taxon>Eukaryota</taxon>
        <taxon>Rhodophyta</taxon>
        <taxon>Florideophyceae</taxon>
        <taxon>Rhodymeniophycidae</taxon>
        <taxon>Gracilariales</taxon>
        <taxon>Gracilariaceae</taxon>
        <taxon>Gracilariopsis</taxon>
    </lineage>
</organism>
<evidence type="ECO:0000259" key="6">
    <source>
        <dbReference type="Pfam" id="PF17777"/>
    </source>
</evidence>
<keyword evidence="8" id="KW-1185">Reference proteome</keyword>
<comment type="function">
    <text evidence="1 5">Component of the ribosome assembly machinery. Nuclear paralog of the ribosomal protein P0, it binds pre-60S subunits at an early stage of assembly in the nucleolus, and is replaced by P0 in cytoplasmic pre-60S subunits and mature 80S ribosomes.</text>
</comment>
<dbReference type="PANTHER" id="PTHR45841:SF1">
    <property type="entry name" value="MRNA TURNOVER PROTEIN 4 HOMOLOG"/>
    <property type="match status" value="1"/>
</dbReference>
<evidence type="ECO:0000313" key="8">
    <source>
        <dbReference type="Proteomes" id="UP000247409"/>
    </source>
</evidence>
<dbReference type="Gene3D" id="3.90.105.20">
    <property type="match status" value="1"/>
</dbReference>
<dbReference type="EMBL" id="NBIV01000014">
    <property type="protein sequence ID" value="PXF48403.1"/>
    <property type="molecule type" value="Genomic_DNA"/>
</dbReference>
<protein>
    <recommendedName>
        <fullName evidence="5">Ribosome assembly factor mrt4</fullName>
    </recommendedName>
</protein>
<dbReference type="GO" id="GO:0005737">
    <property type="term" value="C:cytoplasm"/>
    <property type="evidence" value="ECO:0007669"/>
    <property type="project" value="UniProtKB-SubCell"/>
</dbReference>
<dbReference type="Gene3D" id="3.30.70.1730">
    <property type="match status" value="1"/>
</dbReference>
<sequence length="222" mass="25592">MGRSKRERIVTLTKTRKHVIGKKRKQDLLEAIRNDIDQYEHIYVFSTENMRNAKLKQLRATWNDSRFFFGRKKIAQVALGRSPEEEYSEGLGKLSKRLVGNVGLLFTNRAHKDVISFFREYCEDEFARSGFVATEDVHLTKGPLEGFAPNQEQNLRQVELPVGLKKGVITLLQDFTVCSKGDVLTPERAKALEFLHVRMAKFRVKLLCHYRKSDASFEELAA</sequence>
<reference evidence="7 8" key="1">
    <citation type="journal article" date="2018" name="Mol. Biol. Evol.">
        <title>Analysis of the draft genome of the red seaweed Gracilariopsis chorda provides insights into genome size evolution in Rhodophyta.</title>
        <authorList>
            <person name="Lee J."/>
            <person name="Yang E.C."/>
            <person name="Graf L."/>
            <person name="Yang J.H."/>
            <person name="Qiu H."/>
            <person name="Zel Zion U."/>
            <person name="Chan C.X."/>
            <person name="Stephens T.G."/>
            <person name="Weber A.P.M."/>
            <person name="Boo G.H."/>
            <person name="Boo S.M."/>
            <person name="Kim K.M."/>
            <person name="Shin Y."/>
            <person name="Jung M."/>
            <person name="Lee S.J."/>
            <person name="Yim H.S."/>
            <person name="Lee J.H."/>
            <person name="Bhattacharya D."/>
            <person name="Yoon H.S."/>
        </authorList>
    </citation>
    <scope>NUCLEOTIDE SEQUENCE [LARGE SCALE GENOMIC DNA]</scope>
    <source>
        <strain evidence="7 8">SKKU-2015</strain>
        <tissue evidence="7">Whole body</tissue>
    </source>
</reference>
<dbReference type="InterPro" id="IPR040637">
    <property type="entry name" value="Ribosomal_uL10-like_insert"/>
</dbReference>
<proteinExistence type="inferred from homology"/>
<keyword evidence="5" id="KW-0690">Ribosome biogenesis</keyword>
<dbReference type="GO" id="GO:0000956">
    <property type="term" value="P:nuclear-transcribed mRNA catabolic process"/>
    <property type="evidence" value="ECO:0007669"/>
    <property type="project" value="TreeGrafter"/>
</dbReference>
<evidence type="ECO:0000256" key="1">
    <source>
        <dbReference type="ARBA" id="ARBA00004046"/>
    </source>
</evidence>
<evidence type="ECO:0000256" key="3">
    <source>
        <dbReference type="ARBA" id="ARBA00022490"/>
    </source>
</evidence>
<dbReference type="GO" id="GO:0005730">
    <property type="term" value="C:nucleolus"/>
    <property type="evidence" value="ECO:0007669"/>
    <property type="project" value="UniProtKB-SubCell"/>
</dbReference>
<gene>
    <name evidence="7" type="ORF">BWQ96_01863</name>
</gene>
<dbReference type="PANTHER" id="PTHR45841">
    <property type="entry name" value="MRNA TURNOVER PROTEIN 4 MRTO4"/>
    <property type="match status" value="1"/>
</dbReference>
<comment type="subunit">
    <text evidence="5">Associates with the pre-60S ribosomal particle.</text>
</comment>